<sequence length="171" mass="17931">MIMKMQILAAAAVATVLPFASQAATVTTGLNSDLETLRPTDSYAETWSTNGNTYAISTISFTVNGTGALAATDIPNVYVSVDGKETEYNNWTVVPFGSQTIGYLFLEGFTTSSDFTITMDYKSGSTVLLATYAFTAEEVPLPAVPVPAAGILLVSALAGLGAAAKRRRNKA</sequence>
<evidence type="ECO:0000256" key="2">
    <source>
        <dbReference type="SAM" id="SignalP"/>
    </source>
</evidence>
<evidence type="ECO:0000313" key="4">
    <source>
        <dbReference type="Proteomes" id="UP000285295"/>
    </source>
</evidence>
<keyword evidence="1" id="KW-1133">Transmembrane helix</keyword>
<feature type="chain" id="PRO_5019302051" description="VPLPA-CTERM sorting domain-containing protein" evidence="2">
    <location>
        <begin position="24"/>
        <end position="171"/>
    </location>
</feature>
<dbReference type="AlphaFoldDB" id="A0A443K191"/>
<accession>A0A443K191</accession>
<dbReference type="EMBL" id="SAUX01000031">
    <property type="protein sequence ID" value="RWR26518.1"/>
    <property type="molecule type" value="Genomic_DNA"/>
</dbReference>
<keyword evidence="2" id="KW-0732">Signal</keyword>
<reference evidence="3 4" key="1">
    <citation type="submission" date="2019-01" db="EMBL/GenBank/DDBJ databases">
        <title>Sinorhodobacter populi sp. nov. isolated from the symptomatic bark tissue of Populus euramericana canker.</title>
        <authorList>
            <person name="Xu G."/>
        </authorList>
    </citation>
    <scope>NUCLEOTIDE SEQUENCE [LARGE SCALE GENOMIC DNA]</scope>
    <source>
        <strain evidence="3 4">D19-10-3-21</strain>
    </source>
</reference>
<organism evidence="3 4">
    <name type="scientific">Paenirhodobacter populi</name>
    <dbReference type="NCBI Taxonomy" id="2306993"/>
    <lineage>
        <taxon>Bacteria</taxon>
        <taxon>Pseudomonadati</taxon>
        <taxon>Pseudomonadota</taxon>
        <taxon>Alphaproteobacteria</taxon>
        <taxon>Rhodobacterales</taxon>
        <taxon>Rhodobacter group</taxon>
        <taxon>Paenirhodobacter</taxon>
    </lineage>
</organism>
<dbReference type="Proteomes" id="UP000285295">
    <property type="component" value="Unassembled WGS sequence"/>
</dbReference>
<evidence type="ECO:0008006" key="5">
    <source>
        <dbReference type="Google" id="ProtNLM"/>
    </source>
</evidence>
<keyword evidence="1" id="KW-0472">Membrane</keyword>
<gene>
    <name evidence="3" type="ORF">D2T31_19685</name>
</gene>
<evidence type="ECO:0000256" key="1">
    <source>
        <dbReference type="SAM" id="Phobius"/>
    </source>
</evidence>
<name>A0A443K191_9RHOB</name>
<comment type="caution">
    <text evidence="3">The sequence shown here is derived from an EMBL/GenBank/DDBJ whole genome shotgun (WGS) entry which is preliminary data.</text>
</comment>
<proteinExistence type="predicted"/>
<dbReference type="RefSeq" id="WP_128238634.1">
    <property type="nucleotide sequence ID" value="NZ_SAUX01000031.1"/>
</dbReference>
<reference evidence="3 4" key="2">
    <citation type="submission" date="2019-01" db="EMBL/GenBank/DDBJ databases">
        <authorList>
            <person name="Li Y."/>
        </authorList>
    </citation>
    <scope>NUCLEOTIDE SEQUENCE [LARGE SCALE GENOMIC DNA]</scope>
    <source>
        <strain evidence="3 4">D19-10-3-21</strain>
    </source>
</reference>
<protein>
    <recommendedName>
        <fullName evidence="5">VPLPA-CTERM sorting domain-containing protein</fullName>
    </recommendedName>
</protein>
<feature type="signal peptide" evidence="2">
    <location>
        <begin position="1"/>
        <end position="23"/>
    </location>
</feature>
<keyword evidence="1" id="KW-0812">Transmembrane</keyword>
<feature type="transmembrane region" description="Helical" evidence="1">
    <location>
        <begin position="144"/>
        <end position="164"/>
    </location>
</feature>
<evidence type="ECO:0000313" key="3">
    <source>
        <dbReference type="EMBL" id="RWR26518.1"/>
    </source>
</evidence>